<dbReference type="Pfam" id="PF01388">
    <property type="entry name" value="ARID"/>
    <property type="match status" value="1"/>
</dbReference>
<dbReference type="PANTHER" id="PTHR46410">
    <property type="entry name" value="AT-RICH INTERACTIVE DOMAIN-CONTAINING PROTEIN 2"/>
    <property type="match status" value="1"/>
</dbReference>
<dbReference type="EMBL" id="BKCJ010416797">
    <property type="protein sequence ID" value="GFA39626.1"/>
    <property type="molecule type" value="Genomic_DNA"/>
</dbReference>
<dbReference type="InterPro" id="IPR001606">
    <property type="entry name" value="ARID_dom"/>
</dbReference>
<proteinExistence type="predicted"/>
<evidence type="ECO:0000259" key="1">
    <source>
        <dbReference type="PROSITE" id="PS51011"/>
    </source>
</evidence>
<gene>
    <name evidence="2" type="ORF">Tci_611598</name>
</gene>
<reference evidence="2" key="1">
    <citation type="journal article" date="2019" name="Sci. Rep.">
        <title>Draft genome of Tanacetum cinerariifolium, the natural source of mosquito coil.</title>
        <authorList>
            <person name="Yamashiro T."/>
            <person name="Shiraishi A."/>
            <person name="Satake H."/>
            <person name="Nakayama K."/>
        </authorList>
    </citation>
    <scope>NUCLEOTIDE SEQUENCE</scope>
</reference>
<accession>A0A699JIX6</accession>
<dbReference type="SUPFAM" id="SSF57756">
    <property type="entry name" value="Retrovirus zinc finger-like domains"/>
    <property type="match status" value="1"/>
</dbReference>
<keyword evidence="2" id="KW-0238">DNA-binding</keyword>
<dbReference type="SUPFAM" id="SSF46774">
    <property type="entry name" value="ARID-like"/>
    <property type="match status" value="1"/>
</dbReference>
<dbReference type="PROSITE" id="PS51011">
    <property type="entry name" value="ARID"/>
    <property type="match status" value="1"/>
</dbReference>
<dbReference type="GO" id="GO:0008270">
    <property type="term" value="F:zinc ion binding"/>
    <property type="evidence" value="ECO:0007669"/>
    <property type="project" value="InterPro"/>
</dbReference>
<dbReference type="InterPro" id="IPR036431">
    <property type="entry name" value="ARID_dom_sf"/>
</dbReference>
<dbReference type="GO" id="GO:0003677">
    <property type="term" value="F:DNA binding"/>
    <property type="evidence" value="ECO:0007669"/>
    <property type="project" value="UniProtKB-KW"/>
</dbReference>
<comment type="caution">
    <text evidence="2">The sequence shown here is derived from an EMBL/GenBank/DDBJ whole genome shotgun (WGS) entry which is preliminary data.</text>
</comment>
<dbReference type="CDD" id="cd16100">
    <property type="entry name" value="ARID"/>
    <property type="match status" value="1"/>
</dbReference>
<organism evidence="2">
    <name type="scientific">Tanacetum cinerariifolium</name>
    <name type="common">Dalmatian daisy</name>
    <name type="synonym">Chrysanthemum cinerariifolium</name>
    <dbReference type="NCBI Taxonomy" id="118510"/>
    <lineage>
        <taxon>Eukaryota</taxon>
        <taxon>Viridiplantae</taxon>
        <taxon>Streptophyta</taxon>
        <taxon>Embryophyta</taxon>
        <taxon>Tracheophyta</taxon>
        <taxon>Spermatophyta</taxon>
        <taxon>Magnoliopsida</taxon>
        <taxon>eudicotyledons</taxon>
        <taxon>Gunneridae</taxon>
        <taxon>Pentapetalae</taxon>
        <taxon>asterids</taxon>
        <taxon>campanulids</taxon>
        <taxon>Asterales</taxon>
        <taxon>Asteraceae</taxon>
        <taxon>Asteroideae</taxon>
        <taxon>Anthemideae</taxon>
        <taxon>Anthemidinae</taxon>
        <taxon>Tanacetum</taxon>
    </lineage>
</organism>
<name>A0A699JIX6_TANCI</name>
<protein>
    <submittedName>
        <fullName evidence="2">ARID DNA-binding domain-containing protein</fullName>
    </submittedName>
</protein>
<feature type="non-terminal residue" evidence="2">
    <location>
        <position position="1"/>
    </location>
</feature>
<dbReference type="InterPro" id="IPR036875">
    <property type="entry name" value="Znf_CCHC_sf"/>
</dbReference>
<sequence length="374" mass="43561">KKSLSPGCKEMLLEKMKEIKTFNALRVSVKARDHGEGSASTQKEKRVRCYICKIHKHVFWKCPNKKRKAMSGKQKEIVKPEIKKVVEKVNVYKNHMCLTRPLFKKLKYKFKMIEKEEIKKKFIFSYGVGDVTVEAREGNFVIPYVHYTPEVTLNVLSFDLLEEQGKKYVEMLKWFYLVYLNYDMLEEIPPVIRVMEINLLSLHKIVDSLGGYLCVTLGDKWKAIANLQGLTDDDGEAMKVYYKKFIDMVGNARVKDPQGKEKDDAGIEEALEEDMNKKTQFGVRLKGNLEEGAEEGSMTDSNDFEGFPYSLKMYHGYKVPMMTSEYGVEFYTRSATYFDMHYLFGTRARADIENNIIKEYMSMVRYECDSELIK</sequence>
<dbReference type="PANTHER" id="PTHR46410:SF26">
    <property type="entry name" value="BULB-TYPE LECTIN DOMAIN-CONTAINING PROTEIN-RELATED"/>
    <property type="match status" value="1"/>
</dbReference>
<dbReference type="AlphaFoldDB" id="A0A699JIX6"/>
<dbReference type="Gene3D" id="1.10.150.60">
    <property type="entry name" value="ARID DNA-binding domain"/>
    <property type="match status" value="1"/>
</dbReference>
<evidence type="ECO:0000313" key="2">
    <source>
        <dbReference type="EMBL" id="GFA39626.1"/>
    </source>
</evidence>
<feature type="domain" description="ARID" evidence="1">
    <location>
        <begin position="162"/>
        <end position="254"/>
    </location>
</feature>